<name>A0ABP9B1M9_9GAMM</name>
<feature type="signal peptide" evidence="1">
    <location>
        <begin position="1"/>
        <end position="22"/>
    </location>
</feature>
<keyword evidence="3" id="KW-1185">Reference proteome</keyword>
<organism evidence="2 3">
    <name type="scientific">Lysobacter hankyongensis</name>
    <dbReference type="NCBI Taxonomy" id="1176535"/>
    <lineage>
        <taxon>Bacteria</taxon>
        <taxon>Pseudomonadati</taxon>
        <taxon>Pseudomonadota</taxon>
        <taxon>Gammaproteobacteria</taxon>
        <taxon>Lysobacterales</taxon>
        <taxon>Lysobacteraceae</taxon>
        <taxon>Lysobacter</taxon>
    </lineage>
</organism>
<protein>
    <recommendedName>
        <fullName evidence="4">Lysozyme inhibitor LprI N-terminal domain-containing protein</fullName>
    </recommendedName>
</protein>
<evidence type="ECO:0008006" key="4">
    <source>
        <dbReference type="Google" id="ProtNLM"/>
    </source>
</evidence>
<dbReference type="EMBL" id="BAABJE010000005">
    <property type="protein sequence ID" value="GAA4788936.1"/>
    <property type="molecule type" value="Genomic_DNA"/>
</dbReference>
<dbReference type="RefSeq" id="WP_345302463.1">
    <property type="nucleotide sequence ID" value="NZ_BAABJE010000005.1"/>
</dbReference>
<sequence>MRMHVLILAGLCALGVAPGAHAQLRPLMNGEINTRLSCDQQETALIGMSVHARDRGTPKAEMVAKAAVLPENDGTRMVALSRIDDVYLDPRLTAATLVAYRSKKCQIGLSWHDEPPEADAYERERLLQCQTLGLPGDRDFRRCIHDLLETLEERRTRPAAER</sequence>
<reference evidence="3" key="1">
    <citation type="journal article" date="2019" name="Int. J. Syst. Evol. Microbiol.">
        <title>The Global Catalogue of Microorganisms (GCM) 10K type strain sequencing project: providing services to taxonomists for standard genome sequencing and annotation.</title>
        <authorList>
            <consortium name="The Broad Institute Genomics Platform"/>
            <consortium name="The Broad Institute Genome Sequencing Center for Infectious Disease"/>
            <person name="Wu L."/>
            <person name="Ma J."/>
        </authorList>
    </citation>
    <scope>NUCLEOTIDE SEQUENCE [LARGE SCALE GENOMIC DNA]</scope>
    <source>
        <strain evidence="3">JCM 18204</strain>
    </source>
</reference>
<comment type="caution">
    <text evidence="2">The sequence shown here is derived from an EMBL/GenBank/DDBJ whole genome shotgun (WGS) entry which is preliminary data.</text>
</comment>
<evidence type="ECO:0000313" key="2">
    <source>
        <dbReference type="EMBL" id="GAA4788936.1"/>
    </source>
</evidence>
<evidence type="ECO:0000313" key="3">
    <source>
        <dbReference type="Proteomes" id="UP001499959"/>
    </source>
</evidence>
<evidence type="ECO:0000256" key="1">
    <source>
        <dbReference type="SAM" id="SignalP"/>
    </source>
</evidence>
<dbReference type="Proteomes" id="UP001499959">
    <property type="component" value="Unassembled WGS sequence"/>
</dbReference>
<keyword evidence="1" id="KW-0732">Signal</keyword>
<proteinExistence type="predicted"/>
<feature type="chain" id="PRO_5045118617" description="Lysozyme inhibitor LprI N-terminal domain-containing protein" evidence="1">
    <location>
        <begin position="23"/>
        <end position="162"/>
    </location>
</feature>
<gene>
    <name evidence="2" type="ORF">GCM10023307_12570</name>
</gene>
<accession>A0ABP9B1M9</accession>